<comment type="catalytic activity">
    <reaction evidence="8">
        <text>L-cysteinyl-[protein] + hexadecanoyl-CoA = S-hexadecanoyl-L-cysteinyl-[protein] + CoA</text>
        <dbReference type="Rhea" id="RHEA:36683"/>
        <dbReference type="Rhea" id="RHEA-COMP:10131"/>
        <dbReference type="Rhea" id="RHEA-COMP:11032"/>
        <dbReference type="ChEBI" id="CHEBI:29950"/>
        <dbReference type="ChEBI" id="CHEBI:57287"/>
        <dbReference type="ChEBI" id="CHEBI:57379"/>
        <dbReference type="ChEBI" id="CHEBI:74151"/>
        <dbReference type="EC" id="2.3.1.225"/>
    </reaction>
</comment>
<feature type="domain" description="Palmitoyltransferase DHHC" evidence="10">
    <location>
        <begin position="135"/>
        <end position="272"/>
    </location>
</feature>
<dbReference type="EMBL" id="JAAMPC010000006">
    <property type="protein sequence ID" value="KAG2308959.1"/>
    <property type="molecule type" value="Genomic_DNA"/>
</dbReference>
<keyword evidence="6 8" id="KW-0472">Membrane</keyword>
<evidence type="ECO:0000256" key="9">
    <source>
        <dbReference type="SAM" id="MobiDB-lite"/>
    </source>
</evidence>
<evidence type="ECO:0000256" key="7">
    <source>
        <dbReference type="ARBA" id="ARBA00023315"/>
    </source>
</evidence>
<protein>
    <recommendedName>
        <fullName evidence="8">S-acyltransferase</fullName>
        <ecNumber evidence="8">2.3.1.225</ecNumber>
    </recommendedName>
    <alternativeName>
        <fullName evidence="8">Palmitoyltransferase</fullName>
    </alternativeName>
</protein>
<dbReference type="GO" id="GO:0005794">
    <property type="term" value="C:Golgi apparatus"/>
    <property type="evidence" value="ECO:0007669"/>
    <property type="project" value="TreeGrafter"/>
</dbReference>
<keyword evidence="12" id="KW-1185">Reference proteome</keyword>
<evidence type="ECO:0000256" key="3">
    <source>
        <dbReference type="ARBA" id="ARBA00022679"/>
    </source>
</evidence>
<keyword evidence="4 8" id="KW-0812">Transmembrane</keyword>
<feature type="transmembrane region" description="Helical" evidence="8">
    <location>
        <begin position="44"/>
        <end position="62"/>
    </location>
</feature>
<evidence type="ECO:0000256" key="2">
    <source>
        <dbReference type="ARBA" id="ARBA00008574"/>
    </source>
</evidence>
<feature type="region of interest" description="Disordered" evidence="9">
    <location>
        <begin position="346"/>
        <end position="369"/>
    </location>
</feature>
<evidence type="ECO:0000256" key="1">
    <source>
        <dbReference type="ARBA" id="ARBA00004127"/>
    </source>
</evidence>
<evidence type="ECO:0000256" key="5">
    <source>
        <dbReference type="ARBA" id="ARBA00022989"/>
    </source>
</evidence>
<evidence type="ECO:0000313" key="11">
    <source>
        <dbReference type="EMBL" id="KAG2308959.1"/>
    </source>
</evidence>
<dbReference type="PANTHER" id="PTHR22883">
    <property type="entry name" value="ZINC FINGER DHHC DOMAIN CONTAINING PROTEIN"/>
    <property type="match status" value="1"/>
</dbReference>
<feature type="region of interest" description="Disordered" evidence="9">
    <location>
        <begin position="282"/>
        <end position="305"/>
    </location>
</feature>
<dbReference type="PROSITE" id="PS50216">
    <property type="entry name" value="DHHC"/>
    <property type="match status" value="1"/>
</dbReference>
<feature type="transmembrane region" description="Helical" evidence="8">
    <location>
        <begin position="12"/>
        <end position="32"/>
    </location>
</feature>
<evidence type="ECO:0000259" key="10">
    <source>
        <dbReference type="Pfam" id="PF01529"/>
    </source>
</evidence>
<evidence type="ECO:0000256" key="6">
    <source>
        <dbReference type="ARBA" id="ARBA00023136"/>
    </source>
</evidence>
<accession>A0A8X7VD96</accession>
<feature type="compositionally biased region" description="Low complexity" evidence="9">
    <location>
        <begin position="385"/>
        <end position="394"/>
    </location>
</feature>
<keyword evidence="3 8" id="KW-0808">Transferase</keyword>
<gene>
    <name evidence="11" type="ORF">Bca52824_028707</name>
</gene>
<dbReference type="PANTHER" id="PTHR22883:SF316">
    <property type="entry name" value="PROTEIN S-ACYLTRANSFERASE 21"/>
    <property type="match status" value="1"/>
</dbReference>
<sequence>MARRHGWQLPAHTFQVVAITVFFLLTIAYYAFFAPFLGKILYEYIAIGVYSFLAFSVFVLYIRCTGIDPADPGIFVDAVNTPAHKSQNSNYVPENGVPYTRHGSGCCNAVGRFICGCLVIQDCRRDTHQEQSGEQEEALFCSLCNAEVRKFSKHCRSCGKCVDGFDHHCRWLNNCVGKKNYISFVCLMAASFFWLLVEFGVGVAVFVRCFVEQKAMEHLITEKLGLGFSRPPFAAIVIVCTTLSFLAIIPLGELFFFHIILIRKGITTYEYVVAVRAQSEPPGPSIDGGDEYSQPPSPTSSAVTAASGRSSLGLSIQYRGASLCTPPNIFMDQNDDVIQHLEQPGTVRSTIDPDALTQKKPTQRQQVRINPWKLAKLDSNEASKAAAKARASSSVLLPLTSRQNPHRTSSNASGRSTPPNTSSPVPALTREHFNPMYMSSSANESPLNEEERRSVVIAAAAAARRNNMATSDESSVVWDPEAGRFVSSSLQTPATELAAFGGGPLAANERLSSVTSSGSDGSRRVGGNALTGYFQQVRSQRGGQLPVFMPSDSQMHRHLSTRFQ</sequence>
<feature type="transmembrane region" description="Helical" evidence="8">
    <location>
        <begin position="233"/>
        <end position="257"/>
    </location>
</feature>
<dbReference type="GO" id="GO:0005783">
    <property type="term" value="C:endoplasmic reticulum"/>
    <property type="evidence" value="ECO:0007669"/>
    <property type="project" value="TreeGrafter"/>
</dbReference>
<dbReference type="GO" id="GO:0006612">
    <property type="term" value="P:protein targeting to membrane"/>
    <property type="evidence" value="ECO:0007669"/>
    <property type="project" value="TreeGrafter"/>
</dbReference>
<name>A0A8X7VD96_BRACI</name>
<organism evidence="11 12">
    <name type="scientific">Brassica carinata</name>
    <name type="common">Ethiopian mustard</name>
    <name type="synonym">Abyssinian cabbage</name>
    <dbReference type="NCBI Taxonomy" id="52824"/>
    <lineage>
        <taxon>Eukaryota</taxon>
        <taxon>Viridiplantae</taxon>
        <taxon>Streptophyta</taxon>
        <taxon>Embryophyta</taxon>
        <taxon>Tracheophyta</taxon>
        <taxon>Spermatophyta</taxon>
        <taxon>Magnoliopsida</taxon>
        <taxon>eudicotyledons</taxon>
        <taxon>Gunneridae</taxon>
        <taxon>Pentapetalae</taxon>
        <taxon>rosids</taxon>
        <taxon>malvids</taxon>
        <taxon>Brassicales</taxon>
        <taxon>Brassicaceae</taxon>
        <taxon>Brassiceae</taxon>
        <taxon>Brassica</taxon>
    </lineage>
</organism>
<comment type="subcellular location">
    <subcellularLocation>
        <location evidence="1">Endomembrane system</location>
        <topology evidence="1">Multi-pass membrane protein</topology>
    </subcellularLocation>
</comment>
<evidence type="ECO:0000256" key="8">
    <source>
        <dbReference type="RuleBase" id="RU079119"/>
    </source>
</evidence>
<proteinExistence type="inferred from homology"/>
<dbReference type="Pfam" id="PF01529">
    <property type="entry name" value="DHHC"/>
    <property type="match status" value="1"/>
</dbReference>
<dbReference type="AlphaFoldDB" id="A0A8X7VD96"/>
<dbReference type="InterPro" id="IPR001594">
    <property type="entry name" value="Palmitoyltrfase_DHHC"/>
</dbReference>
<dbReference type="GO" id="GO:0019706">
    <property type="term" value="F:protein-cysteine S-palmitoyltransferase activity"/>
    <property type="evidence" value="ECO:0007669"/>
    <property type="project" value="UniProtKB-EC"/>
</dbReference>
<feature type="compositionally biased region" description="Polar residues" evidence="9">
    <location>
        <begin position="359"/>
        <end position="368"/>
    </location>
</feature>
<dbReference type="Proteomes" id="UP000886595">
    <property type="component" value="Unassembled WGS sequence"/>
</dbReference>
<dbReference type="InterPro" id="IPR039859">
    <property type="entry name" value="PFA4/ZDH16/20/ERF2-like"/>
</dbReference>
<feature type="region of interest" description="Disordered" evidence="9">
    <location>
        <begin position="385"/>
        <end position="428"/>
    </location>
</feature>
<comment type="similarity">
    <text evidence="2 8">Belongs to the DHHC palmitoyltransferase family.</text>
</comment>
<dbReference type="EC" id="2.3.1.225" evidence="8"/>
<keyword evidence="5 8" id="KW-1133">Transmembrane helix</keyword>
<feature type="transmembrane region" description="Helical" evidence="8">
    <location>
        <begin position="181"/>
        <end position="207"/>
    </location>
</feature>
<comment type="caution">
    <text evidence="11">The sequence shown here is derived from an EMBL/GenBank/DDBJ whole genome shotgun (WGS) entry which is preliminary data.</text>
</comment>
<reference evidence="11 12" key="1">
    <citation type="submission" date="2020-02" db="EMBL/GenBank/DDBJ databases">
        <authorList>
            <person name="Ma Q."/>
            <person name="Huang Y."/>
            <person name="Song X."/>
            <person name="Pei D."/>
        </authorList>
    </citation>
    <scope>NUCLEOTIDE SEQUENCE [LARGE SCALE GENOMIC DNA]</scope>
    <source>
        <strain evidence="11">Sxm20200214</strain>
        <tissue evidence="11">Leaf</tissue>
    </source>
</reference>
<feature type="compositionally biased region" description="Polar residues" evidence="9">
    <location>
        <begin position="400"/>
        <end position="424"/>
    </location>
</feature>
<evidence type="ECO:0000256" key="4">
    <source>
        <dbReference type="ARBA" id="ARBA00022692"/>
    </source>
</evidence>
<comment type="domain">
    <text evidence="8">The DHHC domain is required for palmitoyltransferase activity.</text>
</comment>
<keyword evidence="7 8" id="KW-0012">Acyltransferase</keyword>
<evidence type="ECO:0000313" key="12">
    <source>
        <dbReference type="Proteomes" id="UP000886595"/>
    </source>
</evidence>
<dbReference type="OrthoDB" id="9909019at2759"/>